<dbReference type="PROSITE" id="PS51847">
    <property type="entry name" value="SMP"/>
    <property type="match status" value="1"/>
</dbReference>
<keyword evidence="12" id="KW-1185">Reference proteome</keyword>
<evidence type="ECO:0000259" key="10">
    <source>
        <dbReference type="PROSITE" id="PS51847"/>
    </source>
</evidence>
<dbReference type="InterPro" id="IPR045050">
    <property type="entry name" value="Synaptotagmin_plant"/>
</dbReference>
<evidence type="ECO:0000256" key="5">
    <source>
        <dbReference type="ARBA" id="ARBA00023136"/>
    </source>
</evidence>
<evidence type="ECO:0000259" key="9">
    <source>
        <dbReference type="PROSITE" id="PS50095"/>
    </source>
</evidence>
<dbReference type="InterPro" id="IPR036392">
    <property type="entry name" value="PLAT/LH2_dom_sf"/>
</dbReference>
<sequence>MYHIFQYDYYSCPICCFGLGCLVGILWLLVVRRLLYKYYYDIQGKNSNTRLFSDRKGPFQALQYPLYENMESALWLNRVIGKLWEKLEPVWSDLILKELQQLAKKYQPSFLKDVAITHFTLGRHAPELYNIKCFRTCAANTILLDADIDWLARSSEIRVAATLFGIKPPLLSVRKISVHAKLRLQLVLNEEEMNSHHICQSLDLSCVQQPQVQLEIIPLASGIDLMNIPAFRSWLYHLFTVRVFEGMLFPKKIPIYPISSSLASATSSTPSSSSWWFYNDSYKNASYPPDTDGILTIRILSAQISTTIMKYSECNPFITIRLGSQTVSTHKTCRTNQPIWEEKFELLVSHSCRQWIHIRLYHSPQGLLQWLDALGRDILIGSGWLPLEVCKEDAVDKTRDIWLPLTCSFSNISANVHLLYSYEKIWDSNALLEDRNRQDSSFPFHSLVSSNNNNNNSNNNNDSSLLKGWIQIHLLEAYQLHHYEDQADHFSSNVGGDVRCVLEWGSQKLSFSTILNETCPVWNAFAEFEVYDIQKEYLTLTVMDQDPFAKEAFIGRAFICIDRFGDIAPKEYFVAIHDKRHQNDPKITGWIRLWLALKALLQDEDYHSWTQSGNYFVIEPTREYWNHRMLSSSSSSTTNSIDRNNLDSIHLFRQLENLNWTDTFRLVTRTTPLSLWRMASRSLETIFHPSLSDSIESTREESTDANQTHWMITFQTGDCWGAGTNLSVWIQLWDENNNSSPRFLFSNSDGAHFRRGQRDTFMVSVDCLAL</sequence>
<dbReference type="PROSITE" id="PS50004">
    <property type="entry name" value="C2"/>
    <property type="match status" value="2"/>
</dbReference>
<dbReference type="InterPro" id="IPR000008">
    <property type="entry name" value="C2_dom"/>
</dbReference>
<dbReference type="InterPro" id="IPR031468">
    <property type="entry name" value="SMP_LBD"/>
</dbReference>
<dbReference type="GO" id="GO:0006869">
    <property type="term" value="P:lipid transport"/>
    <property type="evidence" value="ECO:0007669"/>
    <property type="project" value="UniProtKB-KW"/>
</dbReference>
<evidence type="ECO:0000313" key="12">
    <source>
        <dbReference type="Proteomes" id="UP001300502"/>
    </source>
</evidence>
<dbReference type="InterPro" id="IPR001024">
    <property type="entry name" value="PLAT/LH2_dom"/>
</dbReference>
<feature type="domain" description="SMP-LTD" evidence="10">
    <location>
        <begin position="66"/>
        <end position="258"/>
    </location>
</feature>
<evidence type="ECO:0000256" key="7">
    <source>
        <dbReference type="SAM" id="Phobius"/>
    </source>
</evidence>
<evidence type="ECO:0000256" key="3">
    <source>
        <dbReference type="ARBA" id="ARBA00023055"/>
    </source>
</evidence>
<dbReference type="SUPFAM" id="SSF49723">
    <property type="entry name" value="Lipase/lipooxygenase domain (PLAT/LH2 domain)"/>
    <property type="match status" value="1"/>
</dbReference>
<feature type="domain" description="C2" evidence="8">
    <location>
        <begin position="277"/>
        <end position="403"/>
    </location>
</feature>
<dbReference type="Pfam" id="PF00168">
    <property type="entry name" value="C2"/>
    <property type="match status" value="2"/>
</dbReference>
<keyword evidence="7" id="KW-0812">Transmembrane</keyword>
<dbReference type="SMART" id="SM00239">
    <property type="entry name" value="C2"/>
    <property type="match status" value="2"/>
</dbReference>
<dbReference type="GO" id="GO:0016020">
    <property type="term" value="C:membrane"/>
    <property type="evidence" value="ECO:0007669"/>
    <property type="project" value="UniProtKB-SubCell"/>
</dbReference>
<evidence type="ECO:0000313" key="11">
    <source>
        <dbReference type="EMBL" id="KAK4527517.1"/>
    </source>
</evidence>
<keyword evidence="7" id="KW-1133">Transmembrane helix</keyword>
<dbReference type="Proteomes" id="UP001300502">
    <property type="component" value="Unassembled WGS sequence"/>
</dbReference>
<dbReference type="GO" id="GO:0008289">
    <property type="term" value="F:lipid binding"/>
    <property type="evidence" value="ECO:0007669"/>
    <property type="project" value="UniProtKB-KW"/>
</dbReference>
<dbReference type="InterPro" id="IPR035892">
    <property type="entry name" value="C2_domain_sf"/>
</dbReference>
<gene>
    <name evidence="11" type="ORF">GAYE_SCF40G5439</name>
</gene>
<comment type="caution">
    <text evidence="11">The sequence shown here is derived from an EMBL/GenBank/DDBJ whole genome shotgun (WGS) entry which is preliminary data.</text>
</comment>
<evidence type="ECO:0000256" key="1">
    <source>
        <dbReference type="ARBA" id="ARBA00004370"/>
    </source>
</evidence>
<accession>A0AAV9IJ96</accession>
<dbReference type="PROSITE" id="PS50095">
    <property type="entry name" value="PLAT"/>
    <property type="match status" value="1"/>
</dbReference>
<dbReference type="Gene3D" id="2.60.40.150">
    <property type="entry name" value="C2 domain"/>
    <property type="match status" value="2"/>
</dbReference>
<evidence type="ECO:0000256" key="4">
    <source>
        <dbReference type="ARBA" id="ARBA00023121"/>
    </source>
</evidence>
<reference evidence="11 12" key="1">
    <citation type="submission" date="2022-07" db="EMBL/GenBank/DDBJ databases">
        <title>Genome-wide signatures of adaptation to extreme environments.</title>
        <authorList>
            <person name="Cho C.H."/>
            <person name="Yoon H.S."/>
        </authorList>
    </citation>
    <scope>NUCLEOTIDE SEQUENCE [LARGE SCALE GENOMIC DNA]</scope>
    <source>
        <strain evidence="11 12">108.79 E11</strain>
    </source>
</reference>
<evidence type="ECO:0000259" key="8">
    <source>
        <dbReference type="PROSITE" id="PS50004"/>
    </source>
</evidence>
<comment type="caution">
    <text evidence="6">Lacks conserved residue(s) required for the propagation of feature annotation.</text>
</comment>
<dbReference type="GO" id="GO:0005783">
    <property type="term" value="C:endoplasmic reticulum"/>
    <property type="evidence" value="ECO:0007669"/>
    <property type="project" value="TreeGrafter"/>
</dbReference>
<dbReference type="CDD" id="cd00030">
    <property type="entry name" value="C2"/>
    <property type="match status" value="2"/>
</dbReference>
<dbReference type="AlphaFoldDB" id="A0AAV9IJ96"/>
<feature type="domain" description="PLAT" evidence="9">
    <location>
        <begin position="708"/>
        <end position="770"/>
    </location>
</feature>
<evidence type="ECO:0000256" key="2">
    <source>
        <dbReference type="ARBA" id="ARBA00022448"/>
    </source>
</evidence>
<keyword evidence="3" id="KW-0445">Lipid transport</keyword>
<dbReference type="PANTHER" id="PTHR10774:SF190">
    <property type="entry name" value="C2 CALCIUM_LIPID-BINDING ENDONUCLEASE_EXONUCLEASE_PHOSPHATASE-RELATED"/>
    <property type="match status" value="1"/>
</dbReference>
<dbReference type="SUPFAM" id="SSF49562">
    <property type="entry name" value="C2 domain (Calcium/lipid-binding domain, CaLB)"/>
    <property type="match status" value="2"/>
</dbReference>
<comment type="subcellular location">
    <subcellularLocation>
        <location evidence="1">Membrane</location>
    </subcellularLocation>
</comment>
<evidence type="ECO:0000256" key="6">
    <source>
        <dbReference type="PROSITE-ProRule" id="PRU00152"/>
    </source>
</evidence>
<proteinExistence type="predicted"/>
<dbReference type="Gene3D" id="2.60.60.20">
    <property type="entry name" value="PLAT/LH2 domain"/>
    <property type="match status" value="1"/>
</dbReference>
<feature type="domain" description="C2" evidence="8">
    <location>
        <begin position="450"/>
        <end position="577"/>
    </location>
</feature>
<organism evidence="11 12">
    <name type="scientific">Galdieria yellowstonensis</name>
    <dbReference type="NCBI Taxonomy" id="3028027"/>
    <lineage>
        <taxon>Eukaryota</taxon>
        <taxon>Rhodophyta</taxon>
        <taxon>Bangiophyceae</taxon>
        <taxon>Galdieriales</taxon>
        <taxon>Galdieriaceae</taxon>
        <taxon>Galdieria</taxon>
    </lineage>
</organism>
<keyword evidence="4" id="KW-0446">Lipid-binding</keyword>
<name>A0AAV9IJ96_9RHOD</name>
<keyword evidence="5 7" id="KW-0472">Membrane</keyword>
<evidence type="ECO:0008006" key="13">
    <source>
        <dbReference type="Google" id="ProtNLM"/>
    </source>
</evidence>
<keyword evidence="2" id="KW-0813">Transport</keyword>
<protein>
    <recommendedName>
        <fullName evidence="13">C2 domain-containing protein</fullName>
    </recommendedName>
</protein>
<feature type="transmembrane region" description="Helical" evidence="7">
    <location>
        <begin position="7"/>
        <end position="30"/>
    </location>
</feature>
<dbReference type="PANTHER" id="PTHR10774">
    <property type="entry name" value="EXTENDED SYNAPTOTAGMIN-RELATED"/>
    <property type="match status" value="1"/>
</dbReference>
<dbReference type="EMBL" id="JANCYU010000052">
    <property type="protein sequence ID" value="KAK4527517.1"/>
    <property type="molecule type" value="Genomic_DNA"/>
</dbReference>